<reference evidence="4" key="2">
    <citation type="submission" date="2017-10" db="EMBL/GenBank/DDBJ databases">
        <authorList>
            <person name="Enke T.N."/>
            <person name="Cordero O.X."/>
        </authorList>
    </citation>
    <scope>NUCLEOTIDE SEQUENCE</scope>
    <source>
        <strain evidence="4">4G03</strain>
    </source>
</reference>
<dbReference type="EMBL" id="JAUYVU010000003">
    <property type="protein sequence ID" value="MDP2540910.1"/>
    <property type="molecule type" value="Genomic_DNA"/>
</dbReference>
<dbReference type="GO" id="GO:0008080">
    <property type="term" value="F:N-acetyltransferase activity"/>
    <property type="evidence" value="ECO:0007669"/>
    <property type="project" value="InterPro"/>
</dbReference>
<reference evidence="4 5" key="1">
    <citation type="journal article" date="2016" name="Nat. Commun.">
        <title>Microbial interactions lead to rapid micro-scale successions on model marine particles.</title>
        <authorList>
            <person name="Datta M.S."/>
            <person name="Sliwerska E."/>
            <person name="Gore J."/>
            <person name="Polz M.F."/>
            <person name="Cordero O.X."/>
        </authorList>
    </citation>
    <scope>NUCLEOTIDE SEQUENCE [LARGE SCALE GENOMIC DNA]</scope>
    <source>
        <strain evidence="4 5">4G03</strain>
    </source>
</reference>
<protein>
    <submittedName>
        <fullName evidence="4">GNAT family N-acetyltransferase</fullName>
    </submittedName>
</protein>
<evidence type="ECO:0000259" key="2">
    <source>
        <dbReference type="PROSITE" id="PS51186"/>
    </source>
</evidence>
<dbReference type="InterPro" id="IPR000182">
    <property type="entry name" value="GNAT_dom"/>
</dbReference>
<dbReference type="EMBL" id="PDUU01000016">
    <property type="protein sequence ID" value="PHN96476.1"/>
    <property type="molecule type" value="Genomic_DNA"/>
</dbReference>
<evidence type="ECO:0000313" key="4">
    <source>
        <dbReference type="EMBL" id="PHN96476.1"/>
    </source>
</evidence>
<sequence>MTIEITTTPNQQDPKTISQGIVDFNHSKIPDLEPIEEEIKFFTFARNQNRDVVGGIRAVCFWNTLHIELLWLSEDCRGKGTGKKLIESAENFAKDNGCEKVFVETTSWQAKPFYEKVGYKHIATINDRPKGHSSHYLTKELGE</sequence>
<dbReference type="PANTHER" id="PTHR13947">
    <property type="entry name" value="GNAT FAMILY N-ACETYLTRANSFERASE"/>
    <property type="match status" value="1"/>
</dbReference>
<dbReference type="RefSeq" id="WP_099216375.1">
    <property type="nucleotide sequence ID" value="NZ_JAUYVU010000003.1"/>
</dbReference>
<feature type="domain" description="N-acetyltransferase" evidence="2">
    <location>
        <begin position="1"/>
        <end position="142"/>
    </location>
</feature>
<dbReference type="PANTHER" id="PTHR13947:SF37">
    <property type="entry name" value="LD18367P"/>
    <property type="match status" value="1"/>
</dbReference>
<dbReference type="InterPro" id="IPR050769">
    <property type="entry name" value="NAT_camello-type"/>
</dbReference>
<dbReference type="InterPro" id="IPR016181">
    <property type="entry name" value="Acyl_CoA_acyltransferase"/>
</dbReference>
<keyword evidence="1" id="KW-0808">Transferase</keyword>
<gene>
    <name evidence="4" type="ORF">CSC81_14055</name>
    <name evidence="3" type="ORF">Q8W23_05405</name>
</gene>
<dbReference type="PROSITE" id="PS51186">
    <property type="entry name" value="GNAT"/>
    <property type="match status" value="1"/>
</dbReference>
<evidence type="ECO:0000313" key="6">
    <source>
        <dbReference type="Proteomes" id="UP001242342"/>
    </source>
</evidence>
<comment type="caution">
    <text evidence="4">The sequence shown here is derived from an EMBL/GenBank/DDBJ whole genome shotgun (WGS) entry which is preliminary data.</text>
</comment>
<reference evidence="3 6" key="3">
    <citation type="submission" date="2023-07" db="EMBL/GenBank/DDBJ databases">
        <title>Genome content predicts the carbon catabolic preferences of heterotrophic bacteria.</title>
        <authorList>
            <person name="Gralka M."/>
        </authorList>
    </citation>
    <scope>NUCLEOTIDE SEQUENCE [LARGE SCALE GENOMIC DNA]</scope>
    <source>
        <strain evidence="3 6">4G03</strain>
    </source>
</reference>
<dbReference type="Proteomes" id="UP001242342">
    <property type="component" value="Unassembled WGS sequence"/>
</dbReference>
<evidence type="ECO:0000313" key="3">
    <source>
        <dbReference type="EMBL" id="MDP2540910.1"/>
    </source>
</evidence>
<organism evidence="4 5">
    <name type="scientific">Tenacibaculum discolor</name>
    <dbReference type="NCBI Taxonomy" id="361581"/>
    <lineage>
        <taxon>Bacteria</taxon>
        <taxon>Pseudomonadati</taxon>
        <taxon>Bacteroidota</taxon>
        <taxon>Flavobacteriia</taxon>
        <taxon>Flavobacteriales</taxon>
        <taxon>Flavobacteriaceae</taxon>
        <taxon>Tenacibaculum</taxon>
    </lineage>
</organism>
<name>A0A2G1BR09_9FLAO</name>
<dbReference type="AlphaFoldDB" id="A0A2G1BR09"/>
<dbReference type="Gene3D" id="3.40.630.30">
    <property type="match status" value="1"/>
</dbReference>
<dbReference type="Proteomes" id="UP000222163">
    <property type="component" value="Unassembled WGS sequence"/>
</dbReference>
<evidence type="ECO:0000256" key="1">
    <source>
        <dbReference type="ARBA" id="ARBA00022679"/>
    </source>
</evidence>
<dbReference type="Pfam" id="PF00583">
    <property type="entry name" value="Acetyltransf_1"/>
    <property type="match status" value="1"/>
</dbReference>
<accession>A0A2G1BR09</accession>
<proteinExistence type="predicted"/>
<dbReference type="SUPFAM" id="SSF55729">
    <property type="entry name" value="Acyl-CoA N-acyltransferases (Nat)"/>
    <property type="match status" value="1"/>
</dbReference>
<evidence type="ECO:0000313" key="5">
    <source>
        <dbReference type="Proteomes" id="UP000222163"/>
    </source>
</evidence>
<keyword evidence="6" id="KW-1185">Reference proteome</keyword>
<dbReference type="CDD" id="cd04301">
    <property type="entry name" value="NAT_SF"/>
    <property type="match status" value="1"/>
</dbReference>